<dbReference type="Gene3D" id="2.90.10.10">
    <property type="entry name" value="Bulb-type lectin domain"/>
    <property type="match status" value="1"/>
</dbReference>
<dbReference type="Proteomes" id="UP000053593">
    <property type="component" value="Unassembled WGS sequence"/>
</dbReference>
<protein>
    <recommendedName>
        <fullName evidence="1">Bulb-type lectin domain-containing protein</fullName>
    </recommendedName>
</protein>
<proteinExistence type="predicted"/>
<dbReference type="InterPro" id="IPR036426">
    <property type="entry name" value="Bulb-type_lectin_dom_sf"/>
</dbReference>
<dbReference type="SUPFAM" id="SSF51110">
    <property type="entry name" value="alpha-D-mannose-specific plant lectins"/>
    <property type="match status" value="1"/>
</dbReference>
<dbReference type="PROSITE" id="PS50927">
    <property type="entry name" value="BULB_LECTIN"/>
    <property type="match status" value="1"/>
</dbReference>
<dbReference type="InterPro" id="IPR001480">
    <property type="entry name" value="Bulb-type_lectin_dom"/>
</dbReference>
<dbReference type="OrthoDB" id="1884773at2759"/>
<dbReference type="AlphaFoldDB" id="A0A0D0BUC3"/>
<dbReference type="HOGENOM" id="CLU_1540250_0_0_1"/>
<evidence type="ECO:0000313" key="3">
    <source>
        <dbReference type="Proteomes" id="UP000053593"/>
    </source>
</evidence>
<evidence type="ECO:0000313" key="2">
    <source>
        <dbReference type="EMBL" id="KIK53199.1"/>
    </source>
</evidence>
<keyword evidence="3" id="KW-1185">Reference proteome</keyword>
<reference evidence="2 3" key="1">
    <citation type="submission" date="2014-04" db="EMBL/GenBank/DDBJ databases">
        <title>Evolutionary Origins and Diversification of the Mycorrhizal Mutualists.</title>
        <authorList>
            <consortium name="DOE Joint Genome Institute"/>
            <consortium name="Mycorrhizal Genomics Consortium"/>
            <person name="Kohler A."/>
            <person name="Kuo A."/>
            <person name="Nagy L.G."/>
            <person name="Floudas D."/>
            <person name="Copeland A."/>
            <person name="Barry K.W."/>
            <person name="Cichocki N."/>
            <person name="Veneault-Fourrey C."/>
            <person name="LaButti K."/>
            <person name="Lindquist E.A."/>
            <person name="Lipzen A."/>
            <person name="Lundell T."/>
            <person name="Morin E."/>
            <person name="Murat C."/>
            <person name="Riley R."/>
            <person name="Ohm R."/>
            <person name="Sun H."/>
            <person name="Tunlid A."/>
            <person name="Henrissat B."/>
            <person name="Grigoriev I.V."/>
            <person name="Hibbett D.S."/>
            <person name="Martin F."/>
        </authorList>
    </citation>
    <scope>NUCLEOTIDE SEQUENCE [LARGE SCALE GENOMIC DNA]</scope>
    <source>
        <strain evidence="2 3">FD-317 M1</strain>
    </source>
</reference>
<name>A0A0D0BUC3_9AGAR</name>
<organism evidence="2 3">
    <name type="scientific">Collybiopsis luxurians FD-317 M1</name>
    <dbReference type="NCBI Taxonomy" id="944289"/>
    <lineage>
        <taxon>Eukaryota</taxon>
        <taxon>Fungi</taxon>
        <taxon>Dikarya</taxon>
        <taxon>Basidiomycota</taxon>
        <taxon>Agaricomycotina</taxon>
        <taxon>Agaricomycetes</taxon>
        <taxon>Agaricomycetidae</taxon>
        <taxon>Agaricales</taxon>
        <taxon>Marasmiineae</taxon>
        <taxon>Omphalotaceae</taxon>
        <taxon>Collybiopsis</taxon>
        <taxon>Collybiopsis luxurians</taxon>
    </lineage>
</organism>
<evidence type="ECO:0000259" key="1">
    <source>
        <dbReference type="PROSITE" id="PS50927"/>
    </source>
</evidence>
<gene>
    <name evidence="2" type="ORF">GYMLUDRAFT_943117</name>
</gene>
<dbReference type="SMART" id="SM00108">
    <property type="entry name" value="B_lectin"/>
    <property type="match status" value="1"/>
</dbReference>
<accession>A0A0D0BUC3</accession>
<dbReference type="EMBL" id="KN834832">
    <property type="protein sequence ID" value="KIK53199.1"/>
    <property type="molecule type" value="Genomic_DNA"/>
</dbReference>
<sequence length="174" mass="18160">MSYVHPYGSTLPEDGVIGRGYGLISDSKRVTFVVTTSGDLQLIGDGRILWSVNGKNASFVKMQTDGNCCGYTPDGVAMWATQTNGNNHPYNLVCQNDGNLVVYEKGGVPVWASQTGGEIPGGGGGGGELVKSSSSGDGTGMQLNRGINMQTAFRVLVLSVSAAAVVWRVKPDSV</sequence>
<feature type="domain" description="Bulb-type lectin" evidence="1">
    <location>
        <begin position="8"/>
        <end position="115"/>
    </location>
</feature>